<keyword evidence="7" id="KW-1185">Reference proteome</keyword>
<feature type="transmembrane region" description="Helical" evidence="4">
    <location>
        <begin position="363"/>
        <end position="382"/>
    </location>
</feature>
<dbReference type="CDD" id="cd17370">
    <property type="entry name" value="MFS_MJ1317_like"/>
    <property type="match status" value="1"/>
</dbReference>
<keyword evidence="1 4" id="KW-0812">Transmembrane</keyword>
<dbReference type="Proteomes" id="UP000009011">
    <property type="component" value="Chromosome"/>
</dbReference>
<dbReference type="PATRIC" id="fig|1191523.3.peg.1565"/>
<evidence type="ECO:0000313" key="6">
    <source>
        <dbReference type="EMBL" id="AFN74711.1"/>
    </source>
</evidence>
<evidence type="ECO:0000256" key="4">
    <source>
        <dbReference type="SAM" id="Phobius"/>
    </source>
</evidence>
<accession>I7A473</accession>
<dbReference type="PROSITE" id="PS50850">
    <property type="entry name" value="MFS"/>
    <property type="match status" value="1"/>
</dbReference>
<keyword evidence="2 4" id="KW-1133">Transmembrane helix</keyword>
<evidence type="ECO:0000256" key="1">
    <source>
        <dbReference type="ARBA" id="ARBA00022692"/>
    </source>
</evidence>
<dbReference type="GO" id="GO:0022857">
    <property type="term" value="F:transmembrane transporter activity"/>
    <property type="evidence" value="ECO:0007669"/>
    <property type="project" value="InterPro"/>
</dbReference>
<dbReference type="InterPro" id="IPR020846">
    <property type="entry name" value="MFS_dom"/>
</dbReference>
<feature type="domain" description="Major facilitator superfamily (MFS) profile" evidence="5">
    <location>
        <begin position="8"/>
        <end position="385"/>
    </location>
</feature>
<feature type="transmembrane region" description="Helical" evidence="4">
    <location>
        <begin position="276"/>
        <end position="293"/>
    </location>
</feature>
<dbReference type="RefSeq" id="WP_014856145.1">
    <property type="nucleotide sequence ID" value="NC_018178.1"/>
</dbReference>
<evidence type="ECO:0000256" key="2">
    <source>
        <dbReference type="ARBA" id="ARBA00022989"/>
    </source>
</evidence>
<feature type="transmembrane region" description="Helical" evidence="4">
    <location>
        <begin position="246"/>
        <end position="264"/>
    </location>
</feature>
<proteinExistence type="predicted"/>
<feature type="transmembrane region" description="Helical" evidence="4">
    <location>
        <begin position="143"/>
        <end position="160"/>
    </location>
</feature>
<gene>
    <name evidence="6" type="ordered locus">MROS_1474</name>
</gene>
<reference evidence="6 7" key="1">
    <citation type="journal article" date="2013" name="PLoS ONE">
        <title>Genomic analysis of Melioribacter roseus, facultatively anaerobic organotrophic bacterium representing a novel deep lineage within Bacteriodetes/Chlorobi group.</title>
        <authorList>
            <person name="Kadnikov V.V."/>
            <person name="Mardanov A.V."/>
            <person name="Podosokorskaya O.A."/>
            <person name="Gavrilov S.N."/>
            <person name="Kublanov I.V."/>
            <person name="Beletsky A.V."/>
            <person name="Bonch-Osmolovskaya E.A."/>
            <person name="Ravin N.V."/>
        </authorList>
    </citation>
    <scope>NUCLEOTIDE SEQUENCE [LARGE SCALE GENOMIC DNA]</scope>
    <source>
        <strain evidence="7">JCM 17771 / P3M-2</strain>
    </source>
</reference>
<feature type="transmembrane region" description="Helical" evidence="4">
    <location>
        <begin position="214"/>
        <end position="234"/>
    </location>
</feature>
<dbReference type="eggNOG" id="COG2271">
    <property type="taxonomic scope" value="Bacteria"/>
</dbReference>
<dbReference type="STRING" id="1191523.MROS_1474"/>
<evidence type="ECO:0000259" key="5">
    <source>
        <dbReference type="PROSITE" id="PS50850"/>
    </source>
</evidence>
<dbReference type="InterPro" id="IPR036259">
    <property type="entry name" value="MFS_trans_sf"/>
</dbReference>
<dbReference type="Pfam" id="PF07690">
    <property type="entry name" value="MFS_1"/>
    <property type="match status" value="1"/>
</dbReference>
<dbReference type="KEGG" id="mro:MROS_1474"/>
<organism evidence="6 7">
    <name type="scientific">Melioribacter roseus (strain DSM 23840 / JCM 17771 / VKM B-2668 / P3M-2)</name>
    <dbReference type="NCBI Taxonomy" id="1191523"/>
    <lineage>
        <taxon>Bacteria</taxon>
        <taxon>Pseudomonadati</taxon>
        <taxon>Ignavibacteriota</taxon>
        <taxon>Ignavibacteria</taxon>
        <taxon>Ignavibacteriales</taxon>
        <taxon>Melioribacteraceae</taxon>
        <taxon>Melioribacter</taxon>
    </lineage>
</organism>
<keyword evidence="3 4" id="KW-0472">Membrane</keyword>
<dbReference type="AlphaFoldDB" id="I7A473"/>
<dbReference type="PANTHER" id="PTHR23518:SF2">
    <property type="entry name" value="MAJOR FACILITATOR SUPERFAMILY TRANSPORTER"/>
    <property type="match status" value="1"/>
</dbReference>
<dbReference type="PANTHER" id="PTHR23518">
    <property type="entry name" value="C-METHYLTRANSFERASE"/>
    <property type="match status" value="1"/>
</dbReference>
<evidence type="ECO:0000256" key="3">
    <source>
        <dbReference type="ARBA" id="ARBA00023136"/>
    </source>
</evidence>
<dbReference type="HOGENOM" id="CLU_040020_1_0_10"/>
<dbReference type="InterPro" id="IPR011701">
    <property type="entry name" value="MFS"/>
</dbReference>
<evidence type="ECO:0000313" key="7">
    <source>
        <dbReference type="Proteomes" id="UP000009011"/>
    </source>
</evidence>
<dbReference type="OrthoDB" id="9803985at2"/>
<feature type="transmembrane region" description="Helical" evidence="4">
    <location>
        <begin position="334"/>
        <end position="357"/>
    </location>
</feature>
<protein>
    <submittedName>
        <fullName evidence="6">Major facilitator superfamily permease</fullName>
    </submittedName>
</protein>
<name>I7A473_MELRP</name>
<dbReference type="SUPFAM" id="SSF103473">
    <property type="entry name" value="MFS general substrate transporter"/>
    <property type="match status" value="1"/>
</dbReference>
<sequence>MFRKIPKPVIVLGVISFFTDFASEMLYPVTPLFLTAVLGSSMAVVGLIEGLAEITAGLMKGYFGLLSDKTGKRKIFVQVGYGLSGVVKSLPGIFPYVSTVFISRIADRIGKGIRTSPRDALLGSYSNKNNSGAVFGFHRSMDTLGAVAGPLAAIILLYFFPANYILVYLIAFIPSMLAIAFTFFVKEVKTPPAENGSSITFMTFWKTAPANYKYVVSIITLFSIVNSSDVFLILRSQDISNSDALAIAGYVFFNIVYATTSYPLGMISDKIGKKYIVSAGLTVFSIVYLIFALYQSIIIIWLCFALYGIYSASTEGIIKAWVNDLVDPSFKGSAIGLLNGMMSLGVLSGSFFTGLLWDAYGFQLPFLISSAVSLIAALMLLVKKI</sequence>
<feature type="transmembrane region" description="Helical" evidence="4">
    <location>
        <begin position="166"/>
        <end position="185"/>
    </location>
</feature>
<feature type="transmembrane region" description="Helical" evidence="4">
    <location>
        <begin position="299"/>
        <end position="322"/>
    </location>
</feature>
<dbReference type="Gene3D" id="1.20.1250.20">
    <property type="entry name" value="MFS general substrate transporter like domains"/>
    <property type="match status" value="2"/>
</dbReference>
<dbReference type="EMBL" id="CP003557">
    <property type="protein sequence ID" value="AFN74711.1"/>
    <property type="molecule type" value="Genomic_DNA"/>
</dbReference>